<dbReference type="RefSeq" id="XP_781005.3">
    <property type="nucleotide sequence ID" value="XM_775912.4"/>
</dbReference>
<dbReference type="InterPro" id="IPR017853">
    <property type="entry name" value="GH"/>
</dbReference>
<evidence type="ECO:0008006" key="10">
    <source>
        <dbReference type="Google" id="ProtNLM"/>
    </source>
</evidence>
<proteinExistence type="inferred from homology"/>
<dbReference type="InterPro" id="IPR050985">
    <property type="entry name" value="Alpha-glycosidase_related"/>
</dbReference>
<dbReference type="Proteomes" id="UP000007110">
    <property type="component" value="Unassembled WGS sequence"/>
</dbReference>
<dbReference type="OMA" id="CLEWREY"/>
<keyword evidence="5" id="KW-0812">Transmembrane</keyword>
<evidence type="ECO:0000259" key="6">
    <source>
        <dbReference type="Pfam" id="PF01055"/>
    </source>
</evidence>
<dbReference type="KEGG" id="spu:575515"/>
<dbReference type="GO" id="GO:0005975">
    <property type="term" value="P:carbohydrate metabolic process"/>
    <property type="evidence" value="ECO:0007669"/>
    <property type="project" value="InterPro"/>
</dbReference>
<evidence type="ECO:0000313" key="8">
    <source>
        <dbReference type="EnsemblMetazoa" id="XP_781005"/>
    </source>
</evidence>
<dbReference type="InterPro" id="IPR013780">
    <property type="entry name" value="Glyco_hydro_b"/>
</dbReference>
<dbReference type="SUPFAM" id="SSF51445">
    <property type="entry name" value="(Trans)glycosidases"/>
    <property type="match status" value="1"/>
</dbReference>
<feature type="transmembrane region" description="Helical" evidence="5">
    <location>
        <begin position="82"/>
        <end position="106"/>
    </location>
</feature>
<feature type="domain" description="Glycosyl hydrolase family 31 C-terminal" evidence="7">
    <location>
        <begin position="645"/>
        <end position="711"/>
    </location>
</feature>
<dbReference type="InterPro" id="IPR048395">
    <property type="entry name" value="Glyco_hydro_31_C"/>
</dbReference>
<keyword evidence="3 4" id="KW-0326">Glycosidase</keyword>
<sequence>MMDGQSENQSTKKRGMTRFQVDEVQESNNGNGHSLVNLDEVKTSCDDGMTPVDLRSRTNSVVDPAVVDISHPIKALKIPRELWLKIFVVLLFVLIVIGTTCILLFYSEPPLHYKVGRLLFYVDTKTVRVSYRGSNYTHSSVGLNLPLVTPSTCAATTDRRLCLEWREYGQLEIDWLELDNMDCYEFAWTAIHQEVLHKDCFSFQNAHWYGGAVIANQQWPIEVDDMPSQPFLSGDGSSPFGPVLERYWLSSNGLGLRVNDSVFISMSMDSERQEMCLESGQYDISVRSNTSEYSVLQYTMCLASDLTAVHRNMSDKFIVRTKNTPDSNVITNPTWTVATPADKALWNDSSLITTANTLHNLGYTSGLFEIPSSYEAVEGDLVFDGNRFRDVSTTMTRIQDLGFTTAVQVTPYVSTQSKSFVEGVSSGYWVNDPRDLVPGLTKWGDNVGAALDVSSSSAVQWFKSKLKSIRASGVDAFTFDYGQASYLPVGFQVENTLEIPDEYATRYAIIASEMASPLVRCVYQCQNIPLVAELITKDPTWDGENGLKTIIPTALTMGLQGYPYFMPDLKFMEDGCAQPQDCLPSKELFIRYIELTAFLPAMHIPTILSEYDEETRSIVQKWVKFHRDEIAQLVLDLAQEFSQKGDPVIRPLWWSAPTDTVAFRINSQFMVGDDLLVAPILDQGATQRHVYLPAGTWVDKSKQQLSGEQWLNDVSVLLGDVAYYRRVQ</sequence>
<evidence type="ECO:0000313" key="9">
    <source>
        <dbReference type="Proteomes" id="UP000007110"/>
    </source>
</evidence>
<dbReference type="AlphaFoldDB" id="A0A7M7RC35"/>
<dbReference type="SUPFAM" id="SSF51011">
    <property type="entry name" value="Glycosyl hydrolase domain"/>
    <property type="match status" value="1"/>
</dbReference>
<dbReference type="InterPro" id="IPR000322">
    <property type="entry name" value="Glyco_hydro_31_TIM"/>
</dbReference>
<dbReference type="EnsemblMetazoa" id="XM_775912">
    <property type="protein sequence ID" value="XP_781005"/>
    <property type="gene ID" value="LOC575515"/>
</dbReference>
<keyword evidence="9" id="KW-1185">Reference proteome</keyword>
<evidence type="ECO:0000256" key="3">
    <source>
        <dbReference type="ARBA" id="ARBA00023295"/>
    </source>
</evidence>
<feature type="domain" description="Glycoside hydrolase family 31 TIM barrel" evidence="6">
    <location>
        <begin position="379"/>
        <end position="488"/>
    </location>
</feature>
<dbReference type="Pfam" id="PF01055">
    <property type="entry name" value="Glyco_hydro_31_2nd"/>
    <property type="match status" value="1"/>
</dbReference>
<accession>A0A7M7RC35</accession>
<evidence type="ECO:0000256" key="4">
    <source>
        <dbReference type="RuleBase" id="RU361185"/>
    </source>
</evidence>
<dbReference type="PANTHER" id="PTHR43053:SF4">
    <property type="entry name" value="MYOGENESIS-REGULATING GLYCOSIDASE"/>
    <property type="match status" value="1"/>
</dbReference>
<dbReference type="Pfam" id="PF21365">
    <property type="entry name" value="Glyco_hydro_31_3rd"/>
    <property type="match status" value="1"/>
</dbReference>
<dbReference type="CDD" id="cd06592">
    <property type="entry name" value="GH31_NET37"/>
    <property type="match status" value="1"/>
</dbReference>
<keyword evidence="5" id="KW-1133">Transmembrane helix</keyword>
<evidence type="ECO:0000256" key="1">
    <source>
        <dbReference type="ARBA" id="ARBA00007806"/>
    </source>
</evidence>
<dbReference type="OrthoDB" id="10070917at2759"/>
<reference evidence="9" key="1">
    <citation type="submission" date="2015-02" db="EMBL/GenBank/DDBJ databases">
        <title>Genome sequencing for Strongylocentrotus purpuratus.</title>
        <authorList>
            <person name="Murali S."/>
            <person name="Liu Y."/>
            <person name="Vee V."/>
            <person name="English A."/>
            <person name="Wang M."/>
            <person name="Skinner E."/>
            <person name="Han Y."/>
            <person name="Muzny D.M."/>
            <person name="Worley K.C."/>
            <person name="Gibbs R.A."/>
        </authorList>
    </citation>
    <scope>NUCLEOTIDE SEQUENCE</scope>
</reference>
<keyword evidence="2 4" id="KW-0378">Hydrolase</keyword>
<comment type="similarity">
    <text evidence="1 4">Belongs to the glycosyl hydrolase 31 family.</text>
</comment>
<evidence type="ECO:0000259" key="7">
    <source>
        <dbReference type="Pfam" id="PF21365"/>
    </source>
</evidence>
<keyword evidence="5" id="KW-0472">Membrane</keyword>
<dbReference type="GO" id="GO:0004553">
    <property type="term" value="F:hydrolase activity, hydrolyzing O-glycosyl compounds"/>
    <property type="evidence" value="ECO:0007669"/>
    <property type="project" value="InterPro"/>
</dbReference>
<name>A0A7M7RC35_STRPU</name>
<reference evidence="8" key="2">
    <citation type="submission" date="2021-01" db="UniProtKB">
        <authorList>
            <consortium name="EnsemblMetazoa"/>
        </authorList>
    </citation>
    <scope>IDENTIFICATION</scope>
</reference>
<protein>
    <recommendedName>
        <fullName evidence="10">Myogenesis-regulating glycosidase</fullName>
    </recommendedName>
</protein>
<evidence type="ECO:0000256" key="5">
    <source>
        <dbReference type="SAM" id="Phobius"/>
    </source>
</evidence>
<dbReference type="GeneID" id="575515"/>
<dbReference type="InParanoid" id="A0A7M7RC35"/>
<dbReference type="Gene3D" id="3.20.20.80">
    <property type="entry name" value="Glycosidases"/>
    <property type="match status" value="1"/>
</dbReference>
<organism evidence="8 9">
    <name type="scientific">Strongylocentrotus purpuratus</name>
    <name type="common">Purple sea urchin</name>
    <dbReference type="NCBI Taxonomy" id="7668"/>
    <lineage>
        <taxon>Eukaryota</taxon>
        <taxon>Metazoa</taxon>
        <taxon>Echinodermata</taxon>
        <taxon>Eleutherozoa</taxon>
        <taxon>Echinozoa</taxon>
        <taxon>Echinoidea</taxon>
        <taxon>Euechinoidea</taxon>
        <taxon>Echinacea</taxon>
        <taxon>Camarodonta</taxon>
        <taxon>Echinidea</taxon>
        <taxon>Strongylocentrotidae</taxon>
        <taxon>Strongylocentrotus</taxon>
    </lineage>
</organism>
<evidence type="ECO:0000256" key="2">
    <source>
        <dbReference type="ARBA" id="ARBA00022801"/>
    </source>
</evidence>
<dbReference type="Gene3D" id="2.60.40.1180">
    <property type="entry name" value="Golgi alpha-mannosidase II"/>
    <property type="match status" value="1"/>
</dbReference>
<dbReference type="PANTHER" id="PTHR43053">
    <property type="entry name" value="GLYCOSIDASE FAMILY 31"/>
    <property type="match status" value="1"/>
</dbReference>